<keyword evidence="4" id="KW-1185">Reference proteome</keyword>
<dbReference type="SMART" id="SM01130">
    <property type="entry name" value="DHDPS"/>
    <property type="match status" value="1"/>
</dbReference>
<accession>A0A1G8K6E3</accession>
<dbReference type="EMBL" id="FNEJ01000004">
    <property type="protein sequence ID" value="SDI38992.1"/>
    <property type="molecule type" value="Genomic_DNA"/>
</dbReference>
<dbReference type="GO" id="GO:0008840">
    <property type="term" value="F:4-hydroxy-tetrahydrodipicolinate synthase activity"/>
    <property type="evidence" value="ECO:0007669"/>
    <property type="project" value="TreeGrafter"/>
</dbReference>
<dbReference type="CDD" id="cd00408">
    <property type="entry name" value="DHDPS-like"/>
    <property type="match status" value="1"/>
</dbReference>
<dbReference type="PIRSF" id="PIRSF001365">
    <property type="entry name" value="DHDPS"/>
    <property type="match status" value="1"/>
</dbReference>
<dbReference type="Gene3D" id="3.20.20.70">
    <property type="entry name" value="Aldolase class I"/>
    <property type="match status" value="1"/>
</dbReference>
<name>A0A1G8K6E3_9RHOB</name>
<sequence length="311" mass="33218">MTHALQSGVIPAPIMPFQENGAIDWTTLDRYVAQMAGSGISALALNMAAAEATAMSHAEQVETLQRSRKVLAGQVPLVSGLIAGHTAGAVDHARRLVDAGAEGLVVFPPLPTFMSKPLPVSVVAEYHAAVVEAVDVPIIAFQTANAGYPVGTIRALADLGGVVAIKDAAFDIDRTWEIVEEARETEGRVAVLTGNDTFVLEAMLMGCEGALIGLAGAFTAELVRMQQFAAAGKATEAYEIWNELGPIARLCWSNPLRDYRPRMKYVLMKQGVIPCDATRAPQTRISDADRRGIDALFARHGLDQARYLPQG</sequence>
<evidence type="ECO:0000313" key="3">
    <source>
        <dbReference type="EMBL" id="SDI38992.1"/>
    </source>
</evidence>
<dbReference type="PANTHER" id="PTHR12128">
    <property type="entry name" value="DIHYDRODIPICOLINATE SYNTHASE"/>
    <property type="match status" value="1"/>
</dbReference>
<evidence type="ECO:0000256" key="1">
    <source>
        <dbReference type="ARBA" id="ARBA00023239"/>
    </source>
</evidence>
<dbReference type="STRING" id="555512.SAMN04487993_100457"/>
<reference evidence="3 4" key="1">
    <citation type="submission" date="2016-10" db="EMBL/GenBank/DDBJ databases">
        <authorList>
            <person name="de Groot N.N."/>
        </authorList>
    </citation>
    <scope>NUCLEOTIDE SEQUENCE [LARGE SCALE GENOMIC DNA]</scope>
    <source>
        <strain evidence="3 4">DSM 26424</strain>
    </source>
</reference>
<organism evidence="3 4">
    <name type="scientific">Salipiger marinus</name>
    <dbReference type="NCBI Taxonomy" id="555512"/>
    <lineage>
        <taxon>Bacteria</taxon>
        <taxon>Pseudomonadati</taxon>
        <taxon>Pseudomonadota</taxon>
        <taxon>Alphaproteobacteria</taxon>
        <taxon>Rhodobacterales</taxon>
        <taxon>Roseobacteraceae</taxon>
        <taxon>Salipiger</taxon>
    </lineage>
</organism>
<evidence type="ECO:0000313" key="4">
    <source>
        <dbReference type="Proteomes" id="UP000199093"/>
    </source>
</evidence>
<proteinExistence type="inferred from homology"/>
<evidence type="ECO:0000256" key="2">
    <source>
        <dbReference type="PIRNR" id="PIRNR001365"/>
    </source>
</evidence>
<comment type="similarity">
    <text evidence="2">Belongs to the DapA family.</text>
</comment>
<dbReference type="Pfam" id="PF00701">
    <property type="entry name" value="DHDPS"/>
    <property type="match status" value="1"/>
</dbReference>
<dbReference type="InterPro" id="IPR013785">
    <property type="entry name" value="Aldolase_TIM"/>
</dbReference>
<dbReference type="OrthoDB" id="9796205at2"/>
<keyword evidence="1 2" id="KW-0456">Lyase</keyword>
<dbReference type="RefSeq" id="WP_089844778.1">
    <property type="nucleotide sequence ID" value="NZ_FNEJ01000004.1"/>
</dbReference>
<dbReference type="Proteomes" id="UP000199093">
    <property type="component" value="Unassembled WGS sequence"/>
</dbReference>
<gene>
    <name evidence="3" type="ORF">SAMN04487993_100457</name>
</gene>
<dbReference type="AlphaFoldDB" id="A0A1G8K6E3"/>
<dbReference type="InterPro" id="IPR002220">
    <property type="entry name" value="DapA-like"/>
</dbReference>
<protein>
    <submittedName>
        <fullName evidence="3">Dihydrodipicolinate synthase/N-acetylneuraminate lyase</fullName>
    </submittedName>
</protein>
<dbReference type="PANTHER" id="PTHR12128:SF72">
    <property type="entry name" value="DIHYDRODIPICOLINATE SYNTHASE"/>
    <property type="match status" value="1"/>
</dbReference>
<dbReference type="SUPFAM" id="SSF51569">
    <property type="entry name" value="Aldolase"/>
    <property type="match status" value="1"/>
</dbReference>